<sequence>MSEPELPEFLEHPTKVDIALIVALFAMTIYSFALIPLRGWFLSHPFAYTIMVGGYTSAVVGGAHASAGHGHAWLYVLLTLFGATKFMLVYWYMGRRWGQDFIDMTIKETPRVQRWVTGLLGSNKAIAGTMALIPLGYAPGPVPGPVLNAVLGLLRVGLVPFLVINLGSVAVMNGIMAGLGYHFGDQVLAVIEVVNKYLLWVTLALLALLFFQMFRRNRATRT</sequence>
<gene>
    <name evidence="2" type="ORF">CUTER_06890</name>
</gene>
<accession>A0A0G3HJR7</accession>
<dbReference type="AlphaFoldDB" id="A0A0G3HJR7"/>
<evidence type="ECO:0000313" key="3">
    <source>
        <dbReference type="Proteomes" id="UP000035548"/>
    </source>
</evidence>
<name>A0A0G3HJR7_9CORY</name>
<reference evidence="3" key="2">
    <citation type="submission" date="2015-05" db="EMBL/GenBank/DDBJ databases">
        <title>Complete genome sequence of Corynebacterium uterequi DSM 45634, isolated from the uterus of a maiden mare.</title>
        <authorList>
            <person name="Ruckert C."/>
            <person name="Albersmeier A."/>
            <person name="Winkler A."/>
            <person name="Tauch A."/>
        </authorList>
    </citation>
    <scope>NUCLEOTIDE SEQUENCE [LARGE SCALE GENOMIC DNA]</scope>
    <source>
        <strain evidence="3">DSM 45634</strain>
    </source>
</reference>
<feature type="transmembrane region" description="Helical" evidence="1">
    <location>
        <begin position="197"/>
        <end position="214"/>
    </location>
</feature>
<feature type="transmembrane region" description="Helical" evidence="1">
    <location>
        <begin position="72"/>
        <end position="93"/>
    </location>
</feature>
<feature type="transmembrane region" description="Helical" evidence="1">
    <location>
        <begin position="18"/>
        <end position="37"/>
    </location>
</feature>
<evidence type="ECO:0000313" key="2">
    <source>
        <dbReference type="EMBL" id="AKK11367.1"/>
    </source>
</evidence>
<keyword evidence="1" id="KW-1133">Transmembrane helix</keyword>
<feature type="transmembrane region" description="Helical" evidence="1">
    <location>
        <begin position="46"/>
        <end position="66"/>
    </location>
</feature>
<feature type="transmembrane region" description="Helical" evidence="1">
    <location>
        <begin position="156"/>
        <end position="177"/>
    </location>
</feature>
<evidence type="ECO:0000256" key="1">
    <source>
        <dbReference type="SAM" id="Phobius"/>
    </source>
</evidence>
<dbReference type="Proteomes" id="UP000035548">
    <property type="component" value="Chromosome"/>
</dbReference>
<keyword evidence="3" id="KW-1185">Reference proteome</keyword>
<dbReference type="KEGG" id="cut:CUTER_06890"/>
<protein>
    <submittedName>
        <fullName evidence="2">Putative membrane-associated protein</fullName>
    </submittedName>
</protein>
<reference evidence="2 3" key="1">
    <citation type="journal article" date="2015" name="Genome Announc.">
        <title>Virulence Factor Genes Detected in the Complete Genome Sequence of Corynebacterium uterequi DSM 45634, Isolated from the Uterus of a Maiden Mare.</title>
        <authorList>
            <person name="Ruckert C."/>
            <person name="Kriete M."/>
            <person name="Jaenicke S."/>
            <person name="Winkler A."/>
            <person name="Tauch A."/>
        </authorList>
    </citation>
    <scope>NUCLEOTIDE SEQUENCE [LARGE SCALE GENOMIC DNA]</scope>
    <source>
        <strain evidence="2 3">DSM 45634</strain>
    </source>
</reference>
<dbReference type="STRING" id="1072256.CUTER_06890"/>
<keyword evidence="1" id="KW-0472">Membrane</keyword>
<keyword evidence="1" id="KW-0812">Transmembrane</keyword>
<dbReference type="PATRIC" id="fig|1072256.5.peg.1362"/>
<dbReference type="EMBL" id="CP011546">
    <property type="protein sequence ID" value="AKK11367.1"/>
    <property type="molecule type" value="Genomic_DNA"/>
</dbReference>
<organism evidence="2 3">
    <name type="scientific">Corynebacterium uterequi</name>
    <dbReference type="NCBI Taxonomy" id="1072256"/>
    <lineage>
        <taxon>Bacteria</taxon>
        <taxon>Bacillati</taxon>
        <taxon>Actinomycetota</taxon>
        <taxon>Actinomycetes</taxon>
        <taxon>Mycobacteriales</taxon>
        <taxon>Corynebacteriaceae</taxon>
        <taxon>Corynebacterium</taxon>
    </lineage>
</organism>
<dbReference type="RefSeq" id="WP_236684689.1">
    <property type="nucleotide sequence ID" value="NZ_CP011546.1"/>
</dbReference>
<proteinExistence type="predicted"/>